<protein>
    <submittedName>
        <fullName evidence="1">Uncharacterized protein</fullName>
    </submittedName>
</protein>
<dbReference type="AlphaFoldDB" id="A0A392VUD7"/>
<evidence type="ECO:0000313" key="1">
    <source>
        <dbReference type="EMBL" id="MCI90335.1"/>
    </source>
</evidence>
<organism evidence="1 2">
    <name type="scientific">Trifolium medium</name>
    <dbReference type="NCBI Taxonomy" id="97028"/>
    <lineage>
        <taxon>Eukaryota</taxon>
        <taxon>Viridiplantae</taxon>
        <taxon>Streptophyta</taxon>
        <taxon>Embryophyta</taxon>
        <taxon>Tracheophyta</taxon>
        <taxon>Spermatophyta</taxon>
        <taxon>Magnoliopsida</taxon>
        <taxon>eudicotyledons</taxon>
        <taxon>Gunneridae</taxon>
        <taxon>Pentapetalae</taxon>
        <taxon>rosids</taxon>
        <taxon>fabids</taxon>
        <taxon>Fabales</taxon>
        <taxon>Fabaceae</taxon>
        <taxon>Papilionoideae</taxon>
        <taxon>50 kb inversion clade</taxon>
        <taxon>NPAAA clade</taxon>
        <taxon>Hologalegina</taxon>
        <taxon>IRL clade</taxon>
        <taxon>Trifolieae</taxon>
        <taxon>Trifolium</taxon>
    </lineage>
</organism>
<evidence type="ECO:0000313" key="2">
    <source>
        <dbReference type="Proteomes" id="UP000265520"/>
    </source>
</evidence>
<feature type="non-terminal residue" evidence="1">
    <location>
        <position position="33"/>
    </location>
</feature>
<reference evidence="1 2" key="1">
    <citation type="journal article" date="2018" name="Front. Plant Sci.">
        <title>Red Clover (Trifolium pratense) and Zigzag Clover (T. medium) - A Picture of Genomic Similarities and Differences.</title>
        <authorList>
            <person name="Dluhosova J."/>
            <person name="Istvanek J."/>
            <person name="Nedelnik J."/>
            <person name="Repkova J."/>
        </authorList>
    </citation>
    <scope>NUCLEOTIDE SEQUENCE [LARGE SCALE GENOMIC DNA]</scope>
    <source>
        <strain evidence="2">cv. 10/8</strain>
        <tissue evidence="1">Leaf</tissue>
    </source>
</reference>
<dbReference type="Proteomes" id="UP000265520">
    <property type="component" value="Unassembled WGS sequence"/>
</dbReference>
<name>A0A392VUD7_9FABA</name>
<dbReference type="EMBL" id="LXQA011241898">
    <property type="protein sequence ID" value="MCI90335.1"/>
    <property type="molecule type" value="Genomic_DNA"/>
</dbReference>
<proteinExistence type="predicted"/>
<accession>A0A392VUD7</accession>
<sequence>MIRLLVRLDDHVVHVHLEHVSYFSSEHLVHHPL</sequence>
<comment type="caution">
    <text evidence="1">The sequence shown here is derived from an EMBL/GenBank/DDBJ whole genome shotgun (WGS) entry which is preliminary data.</text>
</comment>
<keyword evidence="2" id="KW-1185">Reference proteome</keyword>